<comment type="caution">
    <text evidence="1">The sequence shown here is derived from an EMBL/GenBank/DDBJ whole genome shotgun (WGS) entry which is preliminary data.</text>
</comment>
<evidence type="ECO:0000313" key="2">
    <source>
        <dbReference type="Proteomes" id="UP000532936"/>
    </source>
</evidence>
<gene>
    <name evidence="1" type="ORF">GGR11_003035</name>
</gene>
<accession>A0A7W6AAN2</accession>
<dbReference type="AlphaFoldDB" id="A0A7W6AAN2"/>
<protein>
    <submittedName>
        <fullName evidence="1">Uncharacterized protein</fullName>
    </submittedName>
</protein>
<dbReference type="RefSeq" id="WP_183198277.1">
    <property type="nucleotide sequence ID" value="NZ_JACIDA010000003.1"/>
</dbReference>
<reference evidence="1 2" key="1">
    <citation type="submission" date="2020-08" db="EMBL/GenBank/DDBJ databases">
        <title>Genomic Encyclopedia of Type Strains, Phase IV (KMG-IV): sequencing the most valuable type-strain genomes for metagenomic binning, comparative biology and taxonomic classification.</title>
        <authorList>
            <person name="Goeker M."/>
        </authorList>
    </citation>
    <scope>NUCLEOTIDE SEQUENCE [LARGE SCALE GENOMIC DNA]</scope>
    <source>
        <strain evidence="1 2">DSM 14878</strain>
    </source>
</reference>
<name>A0A7W6AAN2_9CAUL</name>
<organism evidence="1 2">
    <name type="scientific">Brevundimonas mediterranea</name>
    <dbReference type="NCBI Taxonomy" id="74329"/>
    <lineage>
        <taxon>Bacteria</taxon>
        <taxon>Pseudomonadati</taxon>
        <taxon>Pseudomonadota</taxon>
        <taxon>Alphaproteobacteria</taxon>
        <taxon>Caulobacterales</taxon>
        <taxon>Caulobacteraceae</taxon>
        <taxon>Brevundimonas</taxon>
    </lineage>
</organism>
<dbReference type="Proteomes" id="UP000532936">
    <property type="component" value="Unassembled WGS sequence"/>
</dbReference>
<proteinExistence type="predicted"/>
<dbReference type="EMBL" id="JACIDA010000003">
    <property type="protein sequence ID" value="MBB3873473.1"/>
    <property type="molecule type" value="Genomic_DNA"/>
</dbReference>
<sequence>MIATLFLFAALQTSPAVPAEDRWEDLVLTDNRACTADGAWCVSLVEEVWEGEVVVAPVVRAAGDPAPGGEIKAGDIETYQPWTGLVRLADGGFLAGVEAGARSMYSGGGGQASELRLYRLDAAGAAEAGEYGAAPVLTVPLRGSLMIRACFSEADMKQRAGACHDEYSFDATLKTAGGSDALPMLDYETVATAFPRGVSRSEDSLEKAPLTKADLVAERDPKCSYQRRFVFDAAAGVYRPDQPLPDCSDYTIP</sequence>
<evidence type="ECO:0000313" key="1">
    <source>
        <dbReference type="EMBL" id="MBB3873473.1"/>
    </source>
</evidence>